<reference evidence="3" key="1">
    <citation type="submission" date="2016-10" db="EMBL/GenBank/DDBJ databases">
        <authorList>
            <person name="Varghese N."/>
            <person name="Submissions S."/>
        </authorList>
    </citation>
    <scope>NUCLEOTIDE SEQUENCE [LARGE SCALE GENOMIC DNA]</scope>
    <source>
        <strain evidence="3">CGMCC 4.5579</strain>
    </source>
</reference>
<evidence type="ECO:0000259" key="1">
    <source>
        <dbReference type="Pfam" id="PF03364"/>
    </source>
</evidence>
<keyword evidence="3" id="KW-1185">Reference proteome</keyword>
<accession>A0A1I6A887</accession>
<dbReference type="RefSeq" id="WP_092535583.1">
    <property type="nucleotide sequence ID" value="NZ_FOWW01000011.1"/>
</dbReference>
<feature type="domain" description="Coenzyme Q-binding protein COQ10 START" evidence="1">
    <location>
        <begin position="11"/>
        <end position="125"/>
    </location>
</feature>
<dbReference type="Gene3D" id="3.30.530.20">
    <property type="match status" value="1"/>
</dbReference>
<name>A0A1I6A887_9PSEU</name>
<dbReference type="Pfam" id="PF03364">
    <property type="entry name" value="Polyketide_cyc"/>
    <property type="match status" value="1"/>
</dbReference>
<dbReference type="Proteomes" id="UP000198727">
    <property type="component" value="Unassembled WGS sequence"/>
</dbReference>
<dbReference type="STRING" id="587909.SAMN05421810_111168"/>
<gene>
    <name evidence="2" type="ORF">SAMN05421810_111168</name>
</gene>
<organism evidence="2 3">
    <name type="scientific">Amycolatopsis arida</name>
    <dbReference type="NCBI Taxonomy" id="587909"/>
    <lineage>
        <taxon>Bacteria</taxon>
        <taxon>Bacillati</taxon>
        <taxon>Actinomycetota</taxon>
        <taxon>Actinomycetes</taxon>
        <taxon>Pseudonocardiales</taxon>
        <taxon>Pseudonocardiaceae</taxon>
        <taxon>Amycolatopsis</taxon>
    </lineage>
</organism>
<sequence>MAGHTDNSVFIDAPLDFVWKRTNDIESWTELYSEYAAAEVLETNGNRIVFRLTLHPDENGVSWSWVSERILDEAAHVTRSTRLETGPFKYMHLFWEYLEEDGGVRLRWVQDFEMKPQAPLDDAGMTERLNRNTATQMSLFKSRLEAEAAAMRRSA</sequence>
<dbReference type="OrthoDB" id="156693at2"/>
<dbReference type="CDD" id="cd08860">
    <property type="entry name" value="TcmN_ARO-CYC_like"/>
    <property type="match status" value="1"/>
</dbReference>
<dbReference type="InterPro" id="IPR023393">
    <property type="entry name" value="START-like_dom_sf"/>
</dbReference>
<dbReference type="AlphaFoldDB" id="A0A1I6A887"/>
<proteinExistence type="predicted"/>
<dbReference type="SUPFAM" id="SSF55961">
    <property type="entry name" value="Bet v1-like"/>
    <property type="match status" value="1"/>
</dbReference>
<evidence type="ECO:0000313" key="3">
    <source>
        <dbReference type="Proteomes" id="UP000198727"/>
    </source>
</evidence>
<protein>
    <submittedName>
        <fullName evidence="2">Aromatase</fullName>
    </submittedName>
</protein>
<evidence type="ECO:0000313" key="2">
    <source>
        <dbReference type="EMBL" id="SFQ64888.1"/>
    </source>
</evidence>
<dbReference type="EMBL" id="FOWW01000011">
    <property type="protein sequence ID" value="SFQ64888.1"/>
    <property type="molecule type" value="Genomic_DNA"/>
</dbReference>
<dbReference type="InterPro" id="IPR005031">
    <property type="entry name" value="COQ10_START"/>
</dbReference>